<sequence>MAAQTALSGAIFVYVGQHVLDGELVKRLLTYTIVSPKQIEGAGVTRL</sequence>
<gene>
    <name evidence="1" type="ORF">FTOL_06324</name>
</gene>
<dbReference type="Proteomes" id="UP001187734">
    <property type="component" value="Unassembled WGS sequence"/>
</dbReference>
<comment type="caution">
    <text evidence="1">The sequence shown here is derived from an EMBL/GenBank/DDBJ whole genome shotgun (WGS) entry which is preliminary data.</text>
</comment>
<evidence type="ECO:0000313" key="1">
    <source>
        <dbReference type="EMBL" id="SPJ77477.1"/>
    </source>
</evidence>
<accession>A0AAE8SIB6</accession>
<keyword evidence="2" id="KW-1185">Reference proteome</keyword>
<proteinExistence type="predicted"/>
<dbReference type="AlphaFoldDB" id="A0AAE8SIB6"/>
<evidence type="ECO:0000313" key="2">
    <source>
        <dbReference type="Proteomes" id="UP001187734"/>
    </source>
</evidence>
<dbReference type="EMBL" id="ONZP01000209">
    <property type="protein sequence ID" value="SPJ77477.1"/>
    <property type="molecule type" value="Genomic_DNA"/>
</dbReference>
<reference evidence="1" key="1">
    <citation type="submission" date="2018-03" db="EMBL/GenBank/DDBJ databases">
        <authorList>
            <person name="Guldener U."/>
        </authorList>
    </citation>
    <scope>NUCLEOTIDE SEQUENCE</scope>
</reference>
<organism evidence="1 2">
    <name type="scientific">Fusarium torulosum</name>
    <dbReference type="NCBI Taxonomy" id="33205"/>
    <lineage>
        <taxon>Eukaryota</taxon>
        <taxon>Fungi</taxon>
        <taxon>Dikarya</taxon>
        <taxon>Ascomycota</taxon>
        <taxon>Pezizomycotina</taxon>
        <taxon>Sordariomycetes</taxon>
        <taxon>Hypocreomycetidae</taxon>
        <taxon>Hypocreales</taxon>
        <taxon>Nectriaceae</taxon>
        <taxon>Fusarium</taxon>
    </lineage>
</organism>
<protein>
    <submittedName>
        <fullName evidence="1">Uncharacterized protein</fullName>
    </submittedName>
</protein>
<name>A0AAE8SIB6_9HYPO</name>